<evidence type="ECO:0000259" key="4">
    <source>
        <dbReference type="SMART" id="SM00922"/>
    </source>
</evidence>
<dbReference type="InterPro" id="IPR036849">
    <property type="entry name" value="Enolase-like_C_sf"/>
</dbReference>
<dbReference type="InterPro" id="IPR029017">
    <property type="entry name" value="Enolase-like_N"/>
</dbReference>
<accession>A0ABZ2HHI2</accession>
<keyword evidence="6" id="KW-1185">Reference proteome</keyword>
<dbReference type="EMBL" id="CP146069">
    <property type="protein sequence ID" value="WWR46658.1"/>
    <property type="molecule type" value="Genomic_DNA"/>
</dbReference>
<dbReference type="Gene3D" id="3.20.20.120">
    <property type="entry name" value="Enolase-like C-terminal domain"/>
    <property type="match status" value="1"/>
</dbReference>
<dbReference type="InterPro" id="IPR029065">
    <property type="entry name" value="Enolase_C-like"/>
</dbReference>
<dbReference type="PANTHER" id="PTHR13794">
    <property type="entry name" value="ENOLASE SUPERFAMILY, MANDELATE RACEMASE"/>
    <property type="match status" value="1"/>
</dbReference>
<dbReference type="Pfam" id="PF02746">
    <property type="entry name" value="MR_MLE_N"/>
    <property type="match status" value="1"/>
</dbReference>
<comment type="cofactor">
    <cofactor evidence="1">
        <name>Mg(2+)</name>
        <dbReference type="ChEBI" id="CHEBI:18420"/>
    </cofactor>
</comment>
<keyword evidence="2" id="KW-0479">Metal-binding</keyword>
<dbReference type="SUPFAM" id="SSF51604">
    <property type="entry name" value="Enolase C-terminal domain-like"/>
    <property type="match status" value="1"/>
</dbReference>
<dbReference type="InterPro" id="IPR046945">
    <property type="entry name" value="RHMD-like"/>
</dbReference>
<evidence type="ECO:0000313" key="6">
    <source>
        <dbReference type="Proteomes" id="UP001364156"/>
    </source>
</evidence>
<keyword evidence="3" id="KW-0460">Magnesium</keyword>
<dbReference type="SUPFAM" id="SSF54826">
    <property type="entry name" value="Enolase N-terminal domain-like"/>
    <property type="match status" value="1"/>
</dbReference>
<dbReference type="SMART" id="SM00922">
    <property type="entry name" value="MR_MLE"/>
    <property type="match status" value="1"/>
</dbReference>
<dbReference type="Proteomes" id="UP001364156">
    <property type="component" value="Chromosome"/>
</dbReference>
<protein>
    <submittedName>
        <fullName evidence="5">Enolase C-terminal domain-like protein</fullName>
    </submittedName>
</protein>
<dbReference type="Gene3D" id="3.30.390.10">
    <property type="entry name" value="Enolase-like, N-terminal domain"/>
    <property type="match status" value="1"/>
</dbReference>
<proteinExistence type="predicted"/>
<evidence type="ECO:0000256" key="1">
    <source>
        <dbReference type="ARBA" id="ARBA00001946"/>
    </source>
</evidence>
<evidence type="ECO:0000256" key="3">
    <source>
        <dbReference type="ARBA" id="ARBA00022842"/>
    </source>
</evidence>
<dbReference type="PANTHER" id="PTHR13794:SF58">
    <property type="entry name" value="MITOCHONDRIAL ENOLASE SUPERFAMILY MEMBER 1"/>
    <property type="match status" value="1"/>
</dbReference>
<reference evidence="5 6" key="1">
    <citation type="submission" date="2023-10" db="EMBL/GenBank/DDBJ databases">
        <title>Roseovarius strain S88 nov., isolated from a marine algae.</title>
        <authorList>
            <person name="Lee M.W."/>
            <person name="Lee J.K."/>
            <person name="Kim J.M."/>
            <person name="Choi D.G."/>
            <person name="Baek J.H."/>
            <person name="Bayburt H."/>
            <person name="Jung J.J."/>
            <person name="Han D.M."/>
            <person name="Jeon C.O."/>
        </authorList>
    </citation>
    <scope>NUCLEOTIDE SEQUENCE [LARGE SCALE GENOMIC DNA]</scope>
    <source>
        <strain evidence="5 6">S88</strain>
    </source>
</reference>
<dbReference type="SFLD" id="SFLDG00179">
    <property type="entry name" value="mandelate_racemase"/>
    <property type="match status" value="1"/>
</dbReference>
<dbReference type="InterPro" id="IPR013341">
    <property type="entry name" value="Mandelate_racemase_N_dom"/>
</dbReference>
<sequence length="360" mass="39406">MTYCLTIKSVSARPAMVPLSRPITTAKIVIDKAPLVLIDVNAQEGVIGRSYIFGYTPLSLRPLTAMVENIADTLIGKTIDPVTRFAEMEAMFRLLGRQGVVGMAMAGLDVAFWDARAKAQDMSVAAVLGAEERPIKCYDSHGFFDPDRDAVDVELSLKQGFDALKFKLGAETVENDLARLRAGQDIVGSDKALMLDYNQAFSSAEAIRRMRRIEEEFYLDWIEEPVLAEDYAGHRAVRAALRTPVQTGENWWLPDDAARAVQAEICDHAMLDLIKIGGVTGWMRAAAIAQGASLPVSSHLFPEASAHVLAATPNCHLLEWMDVTSSIAADPYQIENGHLTPKGPGFGLEWDEKAVGKYLV</sequence>
<dbReference type="Pfam" id="PF13378">
    <property type="entry name" value="MR_MLE_C"/>
    <property type="match status" value="1"/>
</dbReference>
<evidence type="ECO:0000256" key="2">
    <source>
        <dbReference type="ARBA" id="ARBA00022723"/>
    </source>
</evidence>
<gene>
    <name evidence="5" type="ORF">RZ517_00250</name>
</gene>
<dbReference type="RefSeq" id="WP_338549505.1">
    <property type="nucleotide sequence ID" value="NZ_CP146069.1"/>
</dbReference>
<evidence type="ECO:0000313" key="5">
    <source>
        <dbReference type="EMBL" id="WWR46658.1"/>
    </source>
</evidence>
<dbReference type="InterPro" id="IPR013342">
    <property type="entry name" value="Mandelate_racemase_C"/>
</dbReference>
<feature type="domain" description="Mandelate racemase/muconate lactonizing enzyme C-terminal" evidence="4">
    <location>
        <begin position="146"/>
        <end position="244"/>
    </location>
</feature>
<name>A0ABZ2HHI2_9RHOB</name>
<dbReference type="SFLD" id="SFLDS00001">
    <property type="entry name" value="Enolase"/>
    <property type="match status" value="1"/>
</dbReference>
<organism evidence="5 6">
    <name type="scientific">Roseovarius phycicola</name>
    <dbReference type="NCBI Taxonomy" id="3080976"/>
    <lineage>
        <taxon>Bacteria</taxon>
        <taxon>Pseudomonadati</taxon>
        <taxon>Pseudomonadota</taxon>
        <taxon>Alphaproteobacteria</taxon>
        <taxon>Rhodobacterales</taxon>
        <taxon>Roseobacteraceae</taxon>
        <taxon>Roseovarius</taxon>
    </lineage>
</organism>